<dbReference type="EMBL" id="JAELUR010000018">
    <property type="protein sequence ID" value="KAG7420538.1"/>
    <property type="molecule type" value="Genomic_DNA"/>
</dbReference>
<protein>
    <recommendedName>
        <fullName evidence="4">Endonuclease/exonuclease/phosphatase domain-containing protein</fullName>
    </recommendedName>
</protein>
<feature type="region of interest" description="Disordered" evidence="1">
    <location>
        <begin position="441"/>
        <end position="526"/>
    </location>
</feature>
<comment type="caution">
    <text evidence="2">The sequence shown here is derived from an EMBL/GenBank/DDBJ whole genome shotgun (WGS) entry which is preliminary data.</text>
</comment>
<sequence>MASATSCPPIVPDPFDLGIHTPANLNRGARTALLQNSPAVVNGPVGVPPAFGRTAQTPSSPLNAISTAAATEGAQLAHPAPSSDPAPTTEQQPVSLIETATKLARDRAEEYNAKLKVFQAFCAKFEEAAKQFTTGPEREFAQKFADSFLDSWNQALTDAKSAPAHTTYSAGQPTISAPLRVDLRVFIRLDAEAPARAHNDYAIRAHISRKLGVDPRKIPRVLQVRSGWAVLAADITTRDLLVQRQTEWAPDLGAVAVETRQEWFTYLVSDYPRKLTDLYGNEADSDAAVDEEIEIQTGQKPVNIRPARHQPDNPLTKTLLVSFLEPVKKYWRLFSSRPARLIKKTDRPRQCNVCLDYHRSRTCYRLPLCKRCGKAAGHDSGDCTAPEQCANCLGPHSANFADCPARPKKVHGVFRRLTKEQRDHIRVVGAETFRQRNVEAQRHAPDLQQNGPQQDSARSLERSSPRAPSPAASRSAVLHHGGHYPRGRGGTRAPKTRVPKEAPHRPDHASPRSWARVGAREHEDARKKTLRVFQANVGKIPPGPRLTMDDNGKLPLPHEDPSCIRHLLPVETWHSNSTRPRVMTYVRRDSTLSADQNRPYQSRDILWLTVNDTIIVNFYRQNDERDALDTLLQWPIPDRCLAQLRTAATRLPPGHRKWPRPAETSDIPTNPHGNTIDLAFSNVPLAEANVEDHLATSSDHFTLSLTLPNVEPAPTQPGKIRVTTDDELKRFVEIVELGSTAIPVAPQAH</sequence>
<feature type="compositionally biased region" description="Low complexity" evidence="1">
    <location>
        <begin position="465"/>
        <end position="476"/>
    </location>
</feature>
<evidence type="ECO:0000313" key="3">
    <source>
        <dbReference type="Proteomes" id="UP000693942"/>
    </source>
</evidence>
<evidence type="ECO:0000313" key="2">
    <source>
        <dbReference type="EMBL" id="KAG7420538.1"/>
    </source>
</evidence>
<accession>A0A8J5PIN2</accession>
<name>A0A8J5PIN2_FUSOX</name>
<dbReference type="Proteomes" id="UP000693942">
    <property type="component" value="Unassembled WGS sequence"/>
</dbReference>
<feature type="compositionally biased region" description="Basic and acidic residues" evidence="1">
    <location>
        <begin position="498"/>
        <end position="510"/>
    </location>
</feature>
<gene>
    <name evidence="2" type="ORF">Forpi1262_v016152</name>
</gene>
<feature type="region of interest" description="Disordered" evidence="1">
    <location>
        <begin position="72"/>
        <end position="93"/>
    </location>
</feature>
<dbReference type="AlphaFoldDB" id="A0A8J5PIN2"/>
<evidence type="ECO:0008006" key="4">
    <source>
        <dbReference type="Google" id="ProtNLM"/>
    </source>
</evidence>
<organism evidence="2 3">
    <name type="scientific">Fusarium oxysporum f. sp. raphani</name>
    <dbReference type="NCBI Taxonomy" id="96318"/>
    <lineage>
        <taxon>Eukaryota</taxon>
        <taxon>Fungi</taxon>
        <taxon>Dikarya</taxon>
        <taxon>Ascomycota</taxon>
        <taxon>Pezizomycotina</taxon>
        <taxon>Sordariomycetes</taxon>
        <taxon>Hypocreomycetidae</taxon>
        <taxon>Hypocreales</taxon>
        <taxon>Nectriaceae</taxon>
        <taxon>Fusarium</taxon>
        <taxon>Fusarium oxysporum species complex</taxon>
    </lineage>
</organism>
<proteinExistence type="predicted"/>
<feature type="region of interest" description="Disordered" evidence="1">
    <location>
        <begin position="651"/>
        <end position="674"/>
    </location>
</feature>
<reference evidence="2" key="1">
    <citation type="submission" date="2021-04" db="EMBL/GenBank/DDBJ databases">
        <title>First draft genome resource for Brassicaceae pathogens Fusarium oxysporum f. sp. raphani and Fusarium oxysporum f. sp. rapae.</title>
        <authorList>
            <person name="Asai S."/>
        </authorList>
    </citation>
    <scope>NUCLEOTIDE SEQUENCE</scope>
    <source>
        <strain evidence="2">Tf1262</strain>
    </source>
</reference>
<evidence type="ECO:0000256" key="1">
    <source>
        <dbReference type="SAM" id="MobiDB-lite"/>
    </source>
</evidence>